<dbReference type="Proteomes" id="UP000468668">
    <property type="component" value="Unassembled WGS sequence"/>
</dbReference>
<dbReference type="GeneID" id="98658152"/>
<name>A0A6N6NR13_9ACTN</name>
<evidence type="ECO:0000313" key="1">
    <source>
        <dbReference type="EMBL" id="KAB1640198.1"/>
    </source>
</evidence>
<dbReference type="OrthoDB" id="3199586at2"/>
<dbReference type="AlphaFoldDB" id="A0A6N6NR13"/>
<dbReference type="RefSeq" id="WP_158049811.1">
    <property type="nucleotide sequence ID" value="NZ_DAWAFB010000023.1"/>
</dbReference>
<evidence type="ECO:0008006" key="3">
    <source>
        <dbReference type="Google" id="ProtNLM"/>
    </source>
</evidence>
<gene>
    <name evidence="1" type="ORF">F8C90_06995</name>
</gene>
<dbReference type="SUPFAM" id="SSF47413">
    <property type="entry name" value="lambda repressor-like DNA-binding domains"/>
    <property type="match status" value="1"/>
</dbReference>
<dbReference type="EMBL" id="WAJR01000016">
    <property type="protein sequence ID" value="KAB1640198.1"/>
    <property type="molecule type" value="Genomic_DNA"/>
</dbReference>
<reference evidence="1 2" key="1">
    <citation type="submission" date="2019-09" db="EMBL/GenBank/DDBJ databases">
        <title>Whole genome shotgun sequencing (WGS) of Ellagibacter isourolithinifaciens DSM 104140(T) and Adlercreutzia muris DSM 29508(T).</title>
        <authorList>
            <person name="Stoll D.A."/>
            <person name="Danylec N."/>
            <person name="Huch M."/>
        </authorList>
    </citation>
    <scope>NUCLEOTIDE SEQUENCE [LARGE SCALE GENOMIC DNA]</scope>
    <source>
        <strain evidence="1 2">DSM 104140</strain>
    </source>
</reference>
<comment type="caution">
    <text evidence="1">The sequence shown here is derived from an EMBL/GenBank/DDBJ whole genome shotgun (WGS) entry which is preliminary data.</text>
</comment>
<evidence type="ECO:0000313" key="2">
    <source>
        <dbReference type="Proteomes" id="UP000468668"/>
    </source>
</evidence>
<accession>A0A6N6NR13</accession>
<keyword evidence="2" id="KW-1185">Reference proteome</keyword>
<organism evidence="1 2">
    <name type="scientific">Ellagibacter isourolithinifaciens</name>
    <dbReference type="NCBI Taxonomy" id="2137581"/>
    <lineage>
        <taxon>Bacteria</taxon>
        <taxon>Bacillati</taxon>
        <taxon>Actinomycetota</taxon>
        <taxon>Coriobacteriia</taxon>
        <taxon>Eggerthellales</taxon>
        <taxon>Eggerthellaceae</taxon>
        <taxon>Ellagibacter</taxon>
    </lineage>
</organism>
<protein>
    <recommendedName>
        <fullName evidence="3">Helix-turn-helix transcriptional regulator</fullName>
    </recommendedName>
</protein>
<dbReference type="Gene3D" id="1.10.260.40">
    <property type="entry name" value="lambda repressor-like DNA-binding domains"/>
    <property type="match status" value="1"/>
</dbReference>
<proteinExistence type="predicted"/>
<dbReference type="GO" id="GO:0003677">
    <property type="term" value="F:DNA binding"/>
    <property type="evidence" value="ECO:0007669"/>
    <property type="project" value="InterPro"/>
</dbReference>
<sequence length="69" mass="7345">MKNWLTRAREISGLTAQQCADAIDLPISEYAQVERHPGTLTLNELAALACAMGSAGQALIEGAFESLRA</sequence>
<dbReference type="InterPro" id="IPR010982">
    <property type="entry name" value="Lambda_DNA-bd_dom_sf"/>
</dbReference>